<dbReference type="Proteomes" id="UP000076858">
    <property type="component" value="Unassembled WGS sequence"/>
</dbReference>
<evidence type="ECO:0000313" key="2">
    <source>
        <dbReference type="Proteomes" id="UP000076858"/>
    </source>
</evidence>
<proteinExistence type="predicted"/>
<dbReference type="OrthoDB" id="7549404at2759"/>
<evidence type="ECO:0000313" key="1">
    <source>
        <dbReference type="EMBL" id="KZR99210.1"/>
    </source>
</evidence>
<dbReference type="EMBL" id="LRGB01014373">
    <property type="protein sequence ID" value="KZR99210.1"/>
    <property type="molecule type" value="Genomic_DNA"/>
</dbReference>
<protein>
    <submittedName>
        <fullName evidence="1">Uncharacterized protein</fullName>
    </submittedName>
</protein>
<organism evidence="1 2">
    <name type="scientific">Daphnia magna</name>
    <dbReference type="NCBI Taxonomy" id="35525"/>
    <lineage>
        <taxon>Eukaryota</taxon>
        <taxon>Metazoa</taxon>
        <taxon>Ecdysozoa</taxon>
        <taxon>Arthropoda</taxon>
        <taxon>Crustacea</taxon>
        <taxon>Branchiopoda</taxon>
        <taxon>Diplostraca</taxon>
        <taxon>Cladocera</taxon>
        <taxon>Anomopoda</taxon>
        <taxon>Daphniidae</taxon>
        <taxon>Daphnia</taxon>
    </lineage>
</organism>
<dbReference type="AlphaFoldDB" id="A0A162BZ88"/>
<gene>
    <name evidence="1" type="ORF">APZ42_005021</name>
</gene>
<comment type="caution">
    <text evidence="1">The sequence shown here is derived from an EMBL/GenBank/DDBJ whole genome shotgun (WGS) entry which is preliminary data.</text>
</comment>
<accession>A0A162BZ88</accession>
<reference evidence="1 2" key="1">
    <citation type="submission" date="2016-03" db="EMBL/GenBank/DDBJ databases">
        <title>EvidentialGene: Evidence-directed Construction of Genes on Genomes.</title>
        <authorList>
            <person name="Gilbert D.G."/>
            <person name="Choi J.-H."/>
            <person name="Mockaitis K."/>
            <person name="Colbourne J."/>
            <person name="Pfrender M."/>
        </authorList>
    </citation>
    <scope>NUCLEOTIDE SEQUENCE [LARGE SCALE GENOMIC DNA]</scope>
    <source>
        <strain evidence="1 2">Xinb3</strain>
        <tissue evidence="1">Complete organism</tissue>
    </source>
</reference>
<sequence>MASAYDCIEHSSVHMLMSKYKHLKFETTKIWVCYNPKCNSILQTKKDNKDNLEKPVKKQSCGQNYYKDQQKDCYVLVLPIEKQVKYFIQHHGLDEKILNADPNYRSDVNTGDIYRKLREEKRNTITVQVNLDGASCFKVCLKGHQLHQIIYA</sequence>
<name>A0A162BZ88_9CRUS</name>
<keyword evidence="2" id="KW-1185">Reference proteome</keyword>